<feature type="transmembrane region" description="Helical" evidence="1">
    <location>
        <begin position="115"/>
        <end position="131"/>
    </location>
</feature>
<feature type="transmembrane region" description="Helical" evidence="1">
    <location>
        <begin position="33"/>
        <end position="53"/>
    </location>
</feature>
<keyword evidence="3" id="KW-1185">Reference proteome</keyword>
<dbReference type="Proteomes" id="UP000789707">
    <property type="component" value="Unassembled WGS sequence"/>
</dbReference>
<proteinExistence type="predicted"/>
<reference evidence="2 3" key="1">
    <citation type="submission" date="2021-11" db="EMBL/GenBank/DDBJ databases">
        <authorList>
            <person name="Depoorter E."/>
        </authorList>
    </citation>
    <scope>NUCLEOTIDE SEQUENCE [LARGE SCALE GENOMIC DNA]</scope>
    <source>
        <strain evidence="2 3">LMG 24289</strain>
    </source>
</reference>
<evidence type="ECO:0000313" key="2">
    <source>
        <dbReference type="EMBL" id="CAH0417383.1"/>
    </source>
</evidence>
<accession>A0ABM8Z867</accession>
<evidence type="ECO:0000313" key="3">
    <source>
        <dbReference type="Proteomes" id="UP000789707"/>
    </source>
</evidence>
<keyword evidence="1" id="KW-1133">Transmembrane helix</keyword>
<protein>
    <submittedName>
        <fullName evidence="2">Uncharacterized protein</fullName>
    </submittedName>
</protein>
<name>A0ABM8Z867_9LACO</name>
<gene>
    <name evidence="2" type="ORF">WFA24289_01718</name>
</gene>
<feature type="transmembrane region" description="Helical" evidence="1">
    <location>
        <begin position="138"/>
        <end position="157"/>
    </location>
</feature>
<feature type="transmembrane region" description="Helical" evidence="1">
    <location>
        <begin position="201"/>
        <end position="234"/>
    </location>
</feature>
<evidence type="ECO:0000256" key="1">
    <source>
        <dbReference type="SAM" id="Phobius"/>
    </source>
</evidence>
<feature type="transmembrane region" description="Helical" evidence="1">
    <location>
        <begin position="240"/>
        <end position="260"/>
    </location>
</feature>
<comment type="caution">
    <text evidence="2">The sequence shown here is derived from an EMBL/GenBank/DDBJ whole genome shotgun (WGS) entry which is preliminary data.</text>
</comment>
<dbReference type="EMBL" id="CAKKNS010000008">
    <property type="protein sequence ID" value="CAH0417383.1"/>
    <property type="molecule type" value="Genomic_DNA"/>
</dbReference>
<keyword evidence="1" id="KW-0472">Membrane</keyword>
<dbReference type="RefSeq" id="WP_230097405.1">
    <property type="nucleotide sequence ID" value="NZ_CAKKNS010000008.1"/>
</dbReference>
<feature type="transmembrane region" description="Helical" evidence="1">
    <location>
        <begin position="169"/>
        <end position="189"/>
    </location>
</feature>
<organism evidence="2 3">
    <name type="scientific">Periweissella fabaria</name>
    <dbReference type="NCBI Taxonomy" id="546157"/>
    <lineage>
        <taxon>Bacteria</taxon>
        <taxon>Bacillati</taxon>
        <taxon>Bacillota</taxon>
        <taxon>Bacilli</taxon>
        <taxon>Lactobacillales</taxon>
        <taxon>Lactobacillaceae</taxon>
        <taxon>Periweissella</taxon>
    </lineage>
</organism>
<feature type="transmembrane region" description="Helical" evidence="1">
    <location>
        <begin position="91"/>
        <end position="109"/>
    </location>
</feature>
<sequence>MENPTLNSQPLQRTPKGVNLIEKFKQSPWQKSSLLALVTVLSQNIIWWTYPLIYSKHLNGQLPPGSFVLVAYSVLVALAMHFIFSSRFHSFWAMLLCILSGIVTFSSLIKGSFEVFCLLLLFTGYLIILQIKWIRLKSIIGLVGLAILAAFTIPLAIFYLQNNYVTSKFIVTLIPLVFSYLYFLIPLFIPYSKLRTLSSLILGLAFLINIMLLPFNFWTLLAIVIVAGSWLILFNLELDIRLQVPLYFCLQTLTVMVIFLQQH</sequence>
<keyword evidence="1" id="KW-0812">Transmembrane</keyword>
<feature type="transmembrane region" description="Helical" evidence="1">
    <location>
        <begin position="65"/>
        <end position="84"/>
    </location>
</feature>